<sequence length="48" mass="5752">MDRNPHDYALDVSDTSRRQSYRKKYRQNHPHCALVADKGQHFVLQCEH</sequence>
<feature type="compositionally biased region" description="Basic and acidic residues" evidence="1">
    <location>
        <begin position="1"/>
        <end position="17"/>
    </location>
</feature>
<accession>A0A655S3B7</accession>
<proteinExistence type="predicted"/>
<evidence type="ECO:0000313" key="2">
    <source>
        <dbReference type="EMBL" id="CSC66570.1"/>
    </source>
</evidence>
<feature type="region of interest" description="Disordered" evidence="1">
    <location>
        <begin position="1"/>
        <end position="25"/>
    </location>
</feature>
<protein>
    <submittedName>
        <fullName evidence="2">Uncharacterized protein</fullName>
    </submittedName>
</protein>
<organism evidence="2 3">
    <name type="scientific">Vibrio cholerae</name>
    <dbReference type="NCBI Taxonomy" id="666"/>
    <lineage>
        <taxon>Bacteria</taxon>
        <taxon>Pseudomonadati</taxon>
        <taxon>Pseudomonadota</taxon>
        <taxon>Gammaproteobacteria</taxon>
        <taxon>Vibrionales</taxon>
        <taxon>Vibrionaceae</taxon>
        <taxon>Vibrio</taxon>
    </lineage>
</organism>
<dbReference type="AlphaFoldDB" id="A0A655S3B7"/>
<reference evidence="2 3" key="1">
    <citation type="submission" date="2015-07" db="EMBL/GenBank/DDBJ databases">
        <authorList>
            <consortium name="Pathogen Informatics"/>
        </authorList>
    </citation>
    <scope>NUCLEOTIDE SEQUENCE [LARGE SCALE GENOMIC DNA]</scope>
    <source>
        <strain evidence="2 3">A316</strain>
    </source>
</reference>
<dbReference type="Proteomes" id="UP000041770">
    <property type="component" value="Unassembled WGS sequence"/>
</dbReference>
<evidence type="ECO:0000256" key="1">
    <source>
        <dbReference type="SAM" id="MobiDB-lite"/>
    </source>
</evidence>
<dbReference type="EMBL" id="CWQY01000011">
    <property type="protein sequence ID" value="CSC66570.1"/>
    <property type="molecule type" value="Genomic_DNA"/>
</dbReference>
<name>A0A655S3B7_VIBCL</name>
<evidence type="ECO:0000313" key="3">
    <source>
        <dbReference type="Proteomes" id="UP000041770"/>
    </source>
</evidence>
<gene>
    <name evidence="2" type="ORF">ERS013200_01950</name>
</gene>